<dbReference type="RefSeq" id="WP_009587814.1">
    <property type="nucleotide sequence ID" value="NZ_CP022722.1"/>
</dbReference>
<accession>A0AB36B6P2</accession>
<feature type="domain" description="RES" evidence="1">
    <location>
        <begin position="191"/>
        <end position="348"/>
    </location>
</feature>
<sequence>MIFCENCFQDAEVISIIRRQNFKGKCPICGKNNVYLYDTNNNYDLVSLFDDLISIFTPVSLLPTEYPKSEIKLLKTELKENWHIFGDIGESNIYKILIGICSDRYENNPELFDYPIGIAELYRNEKFESNLLLKSNTWEEFTESLKTTNRFHSHYINLELLKKFCTFIRKPYKTGELFYRCRIGDSDGFDIYSMSAPDSSKTVNGRANSKGIRCLYLADDIETTIHETRAGEYDYVTIGTFRLKKNIIVVDLKRINRISPFIEGLDAKEYALNKETLNKINFELGKTLRRSDSDLDYLPTQYISDFIKSIKHNNVNEYSGIEYNSVMYEKGYNLAIFDPELFECINTEVYRIENVTYHIHQIR</sequence>
<dbReference type="AlphaFoldDB" id="A0AB36B6P2"/>
<protein>
    <submittedName>
        <fullName evidence="2">RES domain-containing protein</fullName>
    </submittedName>
</protein>
<organism evidence="2 3">
    <name type="scientific">Clostridium innocuum</name>
    <dbReference type="NCBI Taxonomy" id="1522"/>
    <lineage>
        <taxon>Bacteria</taxon>
        <taxon>Bacillati</taxon>
        <taxon>Bacillota</taxon>
        <taxon>Clostridia</taxon>
        <taxon>Eubacteriales</taxon>
        <taxon>Clostridiaceae</taxon>
        <taxon>Clostridium</taxon>
    </lineage>
</organism>
<comment type="caution">
    <text evidence="2">The sequence shown here is derived from an EMBL/GenBank/DDBJ whole genome shotgun (WGS) entry which is preliminary data.</text>
</comment>
<dbReference type="Pfam" id="PF08808">
    <property type="entry name" value="RES"/>
    <property type="match status" value="1"/>
</dbReference>
<evidence type="ECO:0000259" key="1">
    <source>
        <dbReference type="SMART" id="SM00953"/>
    </source>
</evidence>
<gene>
    <name evidence="2" type="ORF">GT664_10665</name>
</gene>
<reference evidence="2" key="1">
    <citation type="journal article" date="2019" name="Nat. Med.">
        <title>A library of human gut bacterial isolates paired with longitudinal multiomics data enables mechanistic microbiome research.</title>
        <authorList>
            <person name="Poyet M."/>
            <person name="Groussin M."/>
            <person name="Gibbons S.M."/>
            <person name="Avila-Pacheco J."/>
            <person name="Jiang X."/>
            <person name="Kearney S.M."/>
            <person name="Perrotta A.R."/>
            <person name="Berdy B."/>
            <person name="Zhao S."/>
            <person name="Lieberman T.D."/>
            <person name="Swanson P.K."/>
            <person name="Smith M."/>
            <person name="Roesemann S."/>
            <person name="Alexander J.E."/>
            <person name="Rich S.A."/>
            <person name="Livny J."/>
            <person name="Vlamakis H."/>
            <person name="Clish C."/>
            <person name="Bullock K."/>
            <person name="Deik A."/>
            <person name="Scott J."/>
            <person name="Pierce K.A."/>
            <person name="Xavier R.J."/>
            <person name="Alm E.J."/>
        </authorList>
    </citation>
    <scope>NUCLEOTIDE SEQUENCE</scope>
    <source>
        <strain evidence="2">BIOML-A12</strain>
    </source>
</reference>
<dbReference type="SMART" id="SM00953">
    <property type="entry name" value="RES"/>
    <property type="match status" value="1"/>
</dbReference>
<dbReference type="InterPro" id="IPR014914">
    <property type="entry name" value="RES_dom"/>
</dbReference>
<dbReference type="Proteomes" id="UP000604383">
    <property type="component" value="Unassembled WGS sequence"/>
</dbReference>
<proteinExistence type="predicted"/>
<evidence type="ECO:0000313" key="2">
    <source>
        <dbReference type="EMBL" id="MZH56209.1"/>
    </source>
</evidence>
<evidence type="ECO:0000313" key="3">
    <source>
        <dbReference type="Proteomes" id="UP000604383"/>
    </source>
</evidence>
<dbReference type="EMBL" id="WWTN01000016">
    <property type="protein sequence ID" value="MZH56209.1"/>
    <property type="molecule type" value="Genomic_DNA"/>
</dbReference>
<name>A0AB36B6P2_CLOIN</name>